<feature type="transmembrane region" description="Helical" evidence="1">
    <location>
        <begin position="21"/>
        <end position="42"/>
    </location>
</feature>
<feature type="transmembrane region" description="Helical" evidence="1">
    <location>
        <begin position="229"/>
        <end position="251"/>
    </location>
</feature>
<dbReference type="PANTHER" id="PTHR37305:SF1">
    <property type="entry name" value="MEMBRANE PROTEIN"/>
    <property type="match status" value="1"/>
</dbReference>
<gene>
    <name evidence="2" type="ORF">Cph01nite_30030</name>
</gene>
<keyword evidence="3" id="KW-1185">Reference proteome</keyword>
<name>A0ABQ4DQQ3_9CELL</name>
<feature type="transmembrane region" description="Helical" evidence="1">
    <location>
        <begin position="153"/>
        <end position="175"/>
    </location>
</feature>
<evidence type="ECO:0008006" key="4">
    <source>
        <dbReference type="Google" id="ProtNLM"/>
    </source>
</evidence>
<dbReference type="Pfam" id="PF12730">
    <property type="entry name" value="ABC2_membrane_4"/>
    <property type="match status" value="1"/>
</dbReference>
<dbReference type="PANTHER" id="PTHR37305">
    <property type="entry name" value="INTEGRAL MEMBRANE PROTEIN-RELATED"/>
    <property type="match status" value="1"/>
</dbReference>
<feature type="transmembrane region" description="Helical" evidence="1">
    <location>
        <begin position="62"/>
        <end position="89"/>
    </location>
</feature>
<keyword evidence="1" id="KW-1133">Transmembrane helix</keyword>
<evidence type="ECO:0000313" key="2">
    <source>
        <dbReference type="EMBL" id="GIG41241.1"/>
    </source>
</evidence>
<sequence>MTGAAWDVELLKLRRSSVARTSALALVLGTCALTAAFTAVGLGDGDSQMAVKVRPMLQGTGWEAYLGMLGQILSVGVLLAVGVVVAWTVGREFTDGTIASLQALPTPPAAIARAKLATVLLGAVLCAVATVALAVVLGLLIGLGPPDGAGLRAGGRALVVALLMAVLTLPLALVASVRRGYLPGVGALLGIVVVTQVATVAGAGAWFPWATPGLWAGMGGQAAADAVTPLQLLLPLPVGLLGALATVRWWATAELR</sequence>
<dbReference type="EMBL" id="BONP01000022">
    <property type="protein sequence ID" value="GIG41241.1"/>
    <property type="molecule type" value="Genomic_DNA"/>
</dbReference>
<keyword evidence="1" id="KW-0812">Transmembrane</keyword>
<accession>A0ABQ4DQQ3</accession>
<protein>
    <recommendedName>
        <fullName evidence="4">ABC transporter permease</fullName>
    </recommendedName>
</protein>
<keyword evidence="1" id="KW-0472">Membrane</keyword>
<dbReference type="RefSeq" id="WP_203675534.1">
    <property type="nucleotide sequence ID" value="NZ_BONP01000022.1"/>
</dbReference>
<reference evidence="2 3" key="1">
    <citation type="submission" date="2021-01" db="EMBL/GenBank/DDBJ databases">
        <title>Whole genome shotgun sequence of Cellulomonas phragmiteti NBRC 110785.</title>
        <authorList>
            <person name="Komaki H."/>
            <person name="Tamura T."/>
        </authorList>
    </citation>
    <scope>NUCLEOTIDE SEQUENCE [LARGE SCALE GENOMIC DNA]</scope>
    <source>
        <strain evidence="2 3">NBRC 110785</strain>
    </source>
</reference>
<feature type="transmembrane region" description="Helical" evidence="1">
    <location>
        <begin position="187"/>
        <end position="209"/>
    </location>
</feature>
<comment type="caution">
    <text evidence="2">The sequence shown here is derived from an EMBL/GenBank/DDBJ whole genome shotgun (WGS) entry which is preliminary data.</text>
</comment>
<dbReference type="Proteomes" id="UP000614741">
    <property type="component" value="Unassembled WGS sequence"/>
</dbReference>
<proteinExistence type="predicted"/>
<evidence type="ECO:0000256" key="1">
    <source>
        <dbReference type="SAM" id="Phobius"/>
    </source>
</evidence>
<feature type="transmembrane region" description="Helical" evidence="1">
    <location>
        <begin position="119"/>
        <end position="141"/>
    </location>
</feature>
<evidence type="ECO:0000313" key="3">
    <source>
        <dbReference type="Proteomes" id="UP000614741"/>
    </source>
</evidence>
<organism evidence="2 3">
    <name type="scientific">Cellulomonas phragmiteti</name>
    <dbReference type="NCBI Taxonomy" id="478780"/>
    <lineage>
        <taxon>Bacteria</taxon>
        <taxon>Bacillati</taxon>
        <taxon>Actinomycetota</taxon>
        <taxon>Actinomycetes</taxon>
        <taxon>Micrococcales</taxon>
        <taxon>Cellulomonadaceae</taxon>
        <taxon>Cellulomonas</taxon>
    </lineage>
</organism>